<protein>
    <recommendedName>
        <fullName evidence="3">AMP nucleosidase</fullName>
        <ecNumber evidence="2">3.2.2.4</ecNumber>
    </recommendedName>
    <alternativeName>
        <fullName evidence="3">AMP nucleosidase</fullName>
    </alternativeName>
</protein>
<organism evidence="4 5">
    <name type="scientific">Nitrospira moscoviensis</name>
    <dbReference type="NCBI Taxonomy" id="42253"/>
    <lineage>
        <taxon>Bacteria</taxon>
        <taxon>Pseudomonadati</taxon>
        <taxon>Nitrospirota</taxon>
        <taxon>Nitrospiria</taxon>
        <taxon>Nitrospirales</taxon>
        <taxon>Nitrospiraceae</taxon>
        <taxon>Nitrospira</taxon>
    </lineage>
</organism>
<dbReference type="PANTHER" id="PTHR43393">
    <property type="entry name" value="CYTOKININ RIBOSIDE 5'-MONOPHOSPHATE PHOSPHORIBOHYDROLASE"/>
    <property type="match status" value="1"/>
</dbReference>
<evidence type="ECO:0000313" key="5">
    <source>
        <dbReference type="Proteomes" id="UP000069205"/>
    </source>
</evidence>
<dbReference type="InterPro" id="IPR031100">
    <property type="entry name" value="LOG_fam"/>
</dbReference>
<comment type="catalytic activity">
    <reaction evidence="1">
        <text>AMP + H2O = D-ribose 5-phosphate + adenine</text>
        <dbReference type="Rhea" id="RHEA:20129"/>
        <dbReference type="ChEBI" id="CHEBI:15377"/>
        <dbReference type="ChEBI" id="CHEBI:16708"/>
        <dbReference type="ChEBI" id="CHEBI:78346"/>
        <dbReference type="ChEBI" id="CHEBI:456215"/>
        <dbReference type="EC" id="3.2.2.4"/>
    </reaction>
</comment>
<name>A0A0K2GIH1_NITMO</name>
<dbReference type="InterPro" id="IPR005269">
    <property type="entry name" value="LOG"/>
</dbReference>
<dbReference type="Proteomes" id="UP000069205">
    <property type="component" value="Chromosome"/>
</dbReference>
<dbReference type="Gene3D" id="3.40.50.450">
    <property type="match status" value="1"/>
</dbReference>
<gene>
    <name evidence="4" type="ORF">NITMOv2_4287</name>
</gene>
<accession>A0A0K2GIH1</accession>
<dbReference type="GO" id="GO:0005829">
    <property type="term" value="C:cytosol"/>
    <property type="evidence" value="ECO:0007669"/>
    <property type="project" value="TreeGrafter"/>
</dbReference>
<proteinExistence type="predicted"/>
<dbReference type="AlphaFoldDB" id="A0A0K2GIH1"/>
<evidence type="ECO:0000256" key="1">
    <source>
        <dbReference type="ARBA" id="ARBA00000274"/>
    </source>
</evidence>
<dbReference type="STRING" id="42253.NITMOv2_4287"/>
<dbReference type="NCBIfam" id="TIGR00730">
    <property type="entry name" value="Rossman fold protein, TIGR00730 family"/>
    <property type="match status" value="1"/>
</dbReference>
<dbReference type="KEGG" id="nmv:NITMOv2_4287"/>
<dbReference type="EMBL" id="CP011801">
    <property type="protein sequence ID" value="ALA60664.1"/>
    <property type="molecule type" value="Genomic_DNA"/>
</dbReference>
<evidence type="ECO:0000313" key="4">
    <source>
        <dbReference type="EMBL" id="ALA60664.1"/>
    </source>
</evidence>
<keyword evidence="5" id="KW-1185">Reference proteome</keyword>
<dbReference type="GO" id="GO:0008714">
    <property type="term" value="F:AMP nucleosidase activity"/>
    <property type="evidence" value="ECO:0007669"/>
    <property type="project" value="UniProtKB-EC"/>
</dbReference>
<evidence type="ECO:0000256" key="3">
    <source>
        <dbReference type="ARBA" id="ARBA00031983"/>
    </source>
</evidence>
<evidence type="ECO:0000256" key="2">
    <source>
        <dbReference type="ARBA" id="ARBA00011985"/>
    </source>
</evidence>
<dbReference type="Pfam" id="PF03641">
    <property type="entry name" value="Lysine_decarbox"/>
    <property type="match status" value="1"/>
</dbReference>
<dbReference type="SUPFAM" id="SSF102405">
    <property type="entry name" value="MCP/YpsA-like"/>
    <property type="match status" value="1"/>
</dbReference>
<dbReference type="GO" id="GO:0009691">
    <property type="term" value="P:cytokinin biosynthetic process"/>
    <property type="evidence" value="ECO:0007669"/>
    <property type="project" value="InterPro"/>
</dbReference>
<dbReference type="RefSeq" id="WP_238590403.1">
    <property type="nucleotide sequence ID" value="NZ_CP011801.1"/>
</dbReference>
<dbReference type="PANTHER" id="PTHR43393:SF2">
    <property type="entry name" value="CYTOKININ RIBOSIDE 5'-MONOPHOSPHATE PHOSPHORIBOHYDROLASE"/>
    <property type="match status" value="1"/>
</dbReference>
<dbReference type="PATRIC" id="fig|42253.5.peg.4230"/>
<dbReference type="InterPro" id="IPR052341">
    <property type="entry name" value="LOG_family_nucleotidases"/>
</dbReference>
<sequence>MNSPMKSQQTRLRPSLPKEEILQQIGTLLDSPEDDLHAALMKELLAGLLKLRETNLDLLDLKIVNRAVKELRHAFGVFHGYRDRPKVSIFGSARTPPDDPNYHLACRFGRAVVEAGFMVITGGADGIMRACQEGAGRDNSFGVNIMLPFEQGPNATIADDPKLITFKYFFTRKLMFQKEANAIALFPGGFGTHDEGFEILTLAQTGKSDPQPIVCLQAPGCDYWDDWAAFITKQLLKRKLISEEDLNLFRIVDSAEAAVEEILGFYRRYHSIRFVGRQLALRMKTPISAEQLEQIEQKFGDLLSEGRFELRGALEEELDEPALKDLPRLVFNFNRRSASRLRQLIDHVNRL</sequence>
<reference evidence="4 5" key="1">
    <citation type="journal article" date="2015" name="Proc. Natl. Acad. Sci. U.S.A.">
        <title>Expanded metabolic versatility of ubiquitous nitrite-oxidizing bacteria from the genus Nitrospira.</title>
        <authorList>
            <person name="Koch H."/>
            <person name="Lucker S."/>
            <person name="Albertsen M."/>
            <person name="Kitzinger K."/>
            <person name="Herbold C."/>
            <person name="Spieck E."/>
            <person name="Nielsen P.H."/>
            <person name="Wagner M."/>
            <person name="Daims H."/>
        </authorList>
    </citation>
    <scope>NUCLEOTIDE SEQUENCE [LARGE SCALE GENOMIC DNA]</scope>
    <source>
        <strain evidence="4 5">NSP M-1</strain>
    </source>
</reference>
<dbReference type="EC" id="3.2.2.4" evidence="2"/>